<dbReference type="CDD" id="cd02038">
    <property type="entry name" value="FlhG-like"/>
    <property type="match status" value="1"/>
</dbReference>
<dbReference type="EMBL" id="JBGFFE010000001">
    <property type="protein sequence ID" value="MEY8762342.1"/>
    <property type="molecule type" value="Genomic_DNA"/>
</dbReference>
<evidence type="ECO:0000313" key="5">
    <source>
        <dbReference type="Proteomes" id="UP001565220"/>
    </source>
</evidence>
<evidence type="ECO:0000256" key="2">
    <source>
        <dbReference type="ARBA" id="ARBA00022840"/>
    </source>
</evidence>
<dbReference type="InterPro" id="IPR050625">
    <property type="entry name" value="ParA/MinD_ATPase"/>
</dbReference>
<keyword evidence="1" id="KW-0547">Nucleotide-binding</keyword>
<dbReference type="InterPro" id="IPR002586">
    <property type="entry name" value="CobQ/CobB/MinD/ParA_Nub-bd_dom"/>
</dbReference>
<evidence type="ECO:0000313" key="4">
    <source>
        <dbReference type="EMBL" id="MEY8762342.1"/>
    </source>
</evidence>
<dbReference type="PIRSF" id="PIRSF003092">
    <property type="entry name" value="MinD"/>
    <property type="match status" value="1"/>
</dbReference>
<evidence type="ECO:0000259" key="3">
    <source>
        <dbReference type="Pfam" id="PF01656"/>
    </source>
</evidence>
<dbReference type="InterPro" id="IPR027417">
    <property type="entry name" value="P-loop_NTPase"/>
</dbReference>
<reference evidence="4 5" key="1">
    <citation type="submission" date="2024-08" db="EMBL/GenBank/DDBJ databases">
        <title>Clostridium lapicellarii sp. nov., and Clostridium renhuaiense sp. nov., two species isolated from the mud in a fermentation cellar used for producing sauce-flavour Chinese liquors.</title>
        <authorList>
            <person name="Yang F."/>
            <person name="Wang H."/>
            <person name="Chen L.Q."/>
            <person name="Zhou N."/>
            <person name="Lu J.J."/>
            <person name="Pu X.X."/>
            <person name="Wan B."/>
            <person name="Wang L."/>
            <person name="Liu S.J."/>
        </authorList>
    </citation>
    <scope>NUCLEOTIDE SEQUENCE [LARGE SCALE GENOMIC DNA]</scope>
    <source>
        <strain evidence="4 5">MT-113</strain>
    </source>
</reference>
<dbReference type="RefSeq" id="WP_294181429.1">
    <property type="nucleotide sequence ID" value="NZ_JBGFFE010000001.1"/>
</dbReference>
<dbReference type="PANTHER" id="PTHR43384:SF4">
    <property type="entry name" value="CELLULOSE BIOSYNTHESIS PROTEIN BCSQ-RELATED"/>
    <property type="match status" value="1"/>
</dbReference>
<dbReference type="Proteomes" id="UP001565220">
    <property type="component" value="Unassembled WGS sequence"/>
</dbReference>
<organism evidence="4 5">
    <name type="scientific">Clostridium lapidicellarium</name>
    <dbReference type="NCBI Taxonomy" id="3240931"/>
    <lineage>
        <taxon>Bacteria</taxon>
        <taxon>Bacillati</taxon>
        <taxon>Bacillota</taxon>
        <taxon>Clostridia</taxon>
        <taxon>Eubacteriales</taxon>
        <taxon>Clostridiaceae</taxon>
        <taxon>Clostridium</taxon>
    </lineage>
</organism>
<evidence type="ECO:0000256" key="1">
    <source>
        <dbReference type="ARBA" id="ARBA00022741"/>
    </source>
</evidence>
<dbReference type="SUPFAM" id="SSF52540">
    <property type="entry name" value="P-loop containing nucleoside triphosphate hydrolases"/>
    <property type="match status" value="1"/>
</dbReference>
<keyword evidence="5" id="KW-1185">Reference proteome</keyword>
<dbReference type="InterPro" id="IPR033875">
    <property type="entry name" value="FlhG"/>
</dbReference>
<protein>
    <submittedName>
        <fullName evidence="4">MinD/ParA family protein</fullName>
    </submittedName>
</protein>
<proteinExistence type="predicted"/>
<name>A0ABV4DTN8_9CLOT</name>
<sequence>MLDQADELRKLASIDNKIKKRRVKRTAGPRVITVTSGKGGAGKSNFVVNTAIALQKMKKKVLILDTDMGMGNDHVLMGFLPKYSIHDVISGNKKIDEILVTGPFGVKLLPGGTGISKIDEITKSQRENFIEKLSLLGDLDYILLDTGAGINKNVLGFIACCSEVIVITTPEPTSLTDAYSLVKAINCLKLKNSVKIVVNKVMSIEEGRKTFNKFSGVVNKFLSIDVEYLGSMSEDKKLVRAVREQTPFLISYPSSRISREVNFIANKLNGVKTDNGENGIQNLFKKIFDVFS</sequence>
<dbReference type="Gene3D" id="3.40.50.300">
    <property type="entry name" value="P-loop containing nucleotide triphosphate hydrolases"/>
    <property type="match status" value="1"/>
</dbReference>
<accession>A0ABV4DTN8</accession>
<keyword evidence="2" id="KW-0067">ATP-binding</keyword>
<dbReference type="InterPro" id="IPR025501">
    <property type="entry name" value="MinD_FleN"/>
</dbReference>
<gene>
    <name evidence="4" type="ORF">AB8S09_01585</name>
</gene>
<dbReference type="Pfam" id="PF01656">
    <property type="entry name" value="CbiA"/>
    <property type="match status" value="1"/>
</dbReference>
<comment type="caution">
    <text evidence="4">The sequence shown here is derived from an EMBL/GenBank/DDBJ whole genome shotgun (WGS) entry which is preliminary data.</text>
</comment>
<feature type="domain" description="CobQ/CobB/MinD/ParA nucleotide binding" evidence="3">
    <location>
        <begin position="32"/>
        <end position="247"/>
    </location>
</feature>
<dbReference type="PANTHER" id="PTHR43384">
    <property type="entry name" value="SEPTUM SITE-DETERMINING PROTEIN MIND HOMOLOG, CHLOROPLASTIC-RELATED"/>
    <property type="match status" value="1"/>
</dbReference>